<organism evidence="1">
    <name type="scientific">Cacopsylla melanoneura</name>
    <dbReference type="NCBI Taxonomy" id="428564"/>
    <lineage>
        <taxon>Eukaryota</taxon>
        <taxon>Metazoa</taxon>
        <taxon>Ecdysozoa</taxon>
        <taxon>Arthropoda</taxon>
        <taxon>Hexapoda</taxon>
        <taxon>Insecta</taxon>
        <taxon>Pterygota</taxon>
        <taxon>Neoptera</taxon>
        <taxon>Paraneoptera</taxon>
        <taxon>Hemiptera</taxon>
        <taxon>Sternorrhyncha</taxon>
        <taxon>Psylloidea</taxon>
        <taxon>Psyllidae</taxon>
        <taxon>Psyllinae</taxon>
        <taxon>Cacopsylla</taxon>
    </lineage>
</organism>
<reference evidence="1" key="1">
    <citation type="submission" date="2021-05" db="EMBL/GenBank/DDBJ databases">
        <authorList>
            <person name="Alioto T."/>
            <person name="Alioto T."/>
            <person name="Gomez Garrido J."/>
        </authorList>
    </citation>
    <scope>NUCLEOTIDE SEQUENCE</scope>
</reference>
<evidence type="ECO:0000313" key="1">
    <source>
        <dbReference type="EMBL" id="CAG6618923.1"/>
    </source>
</evidence>
<sequence>MRKDNQVHVPFYLEISQENQIILIPKFSKSKRNLENKERGSCVHTKFSSFSYTFSIRNFYIAILLSKSPSILMFLSTSIRNYSNYFLDYIIMHVNKCFCSLFCSN</sequence>
<dbReference type="EMBL" id="HBUF01044493">
    <property type="protein sequence ID" value="CAG6618923.1"/>
    <property type="molecule type" value="Transcribed_RNA"/>
</dbReference>
<name>A0A8D8PZE6_9HEMI</name>
<accession>A0A8D8PZE6</accession>
<dbReference type="AlphaFoldDB" id="A0A8D8PZE6"/>
<proteinExistence type="predicted"/>
<protein>
    <submittedName>
        <fullName evidence="1">Uncharacterized protein</fullName>
    </submittedName>
</protein>